<name>A0ACB9R8T5_9MYRT</name>
<protein>
    <submittedName>
        <fullName evidence="1">Uncharacterized protein</fullName>
    </submittedName>
</protein>
<accession>A0ACB9R8T5</accession>
<evidence type="ECO:0000313" key="2">
    <source>
        <dbReference type="Proteomes" id="UP001057402"/>
    </source>
</evidence>
<evidence type="ECO:0000313" key="1">
    <source>
        <dbReference type="EMBL" id="KAI4375526.1"/>
    </source>
</evidence>
<organism evidence="1 2">
    <name type="scientific">Melastoma candidum</name>
    <dbReference type="NCBI Taxonomy" id="119954"/>
    <lineage>
        <taxon>Eukaryota</taxon>
        <taxon>Viridiplantae</taxon>
        <taxon>Streptophyta</taxon>
        <taxon>Embryophyta</taxon>
        <taxon>Tracheophyta</taxon>
        <taxon>Spermatophyta</taxon>
        <taxon>Magnoliopsida</taxon>
        <taxon>eudicotyledons</taxon>
        <taxon>Gunneridae</taxon>
        <taxon>Pentapetalae</taxon>
        <taxon>rosids</taxon>
        <taxon>malvids</taxon>
        <taxon>Myrtales</taxon>
        <taxon>Melastomataceae</taxon>
        <taxon>Melastomatoideae</taxon>
        <taxon>Melastomateae</taxon>
        <taxon>Melastoma</taxon>
    </lineage>
</organism>
<reference evidence="2" key="1">
    <citation type="journal article" date="2023" name="Front. Plant Sci.">
        <title>Chromosomal-level genome assembly of Melastoma candidum provides insights into trichome evolution.</title>
        <authorList>
            <person name="Zhong Y."/>
            <person name="Wu W."/>
            <person name="Sun C."/>
            <person name="Zou P."/>
            <person name="Liu Y."/>
            <person name="Dai S."/>
            <person name="Zhou R."/>
        </authorList>
    </citation>
    <scope>NUCLEOTIDE SEQUENCE [LARGE SCALE GENOMIC DNA]</scope>
</reference>
<gene>
    <name evidence="1" type="ORF">MLD38_013384</name>
</gene>
<sequence>MGPRAGARFGGKAKSSLLVIAATGSLAFYASSSSSDDDDLPGVSSPLLSAALRSFRAISTVALTVVDYKSSLRGLPPGSDDYSSALSQVHLRSAKRFLELCEINRGFYVKAGQFVAAMRQAPKEYVSTLSSLQDKAVPCDFESIRAVLLLNFGRDLSEIFSSFDEQPTAAASIAQVHHAVLKDGREVAVKVQYPGLERQMKLDMMTMSLLSKTITRLFPDYRFDRLVQEFTQALTQELDFNQEGKNSERTAHYFRNNYKVRIPKVHWESTTKQVLTMEFCKGTKVDDVEQLEKMGVDPQKVAHSLVEVFAEMIFVHGFVHGDPHPGNILVSSKGQGGFVLVLLDHGIYKQLDERFRHDFCQLWKSLILLNSAKVQSKSSLGKGMTDKEKRSLKKELRALTMEDISLFMESLPPDFIMVLRTDALLRSIVRKLGAPQRIRHLTYVKFASFGLHTRLRAPSDSALQYAISNLEGCLDYFRLRFILEMVELIRQLEKTRHSFFSWLRKHIMLVLQYPRRTAVIKAEND</sequence>
<keyword evidence="2" id="KW-1185">Reference proteome</keyword>
<dbReference type="EMBL" id="CM042883">
    <property type="protein sequence ID" value="KAI4375526.1"/>
    <property type="molecule type" value="Genomic_DNA"/>
</dbReference>
<proteinExistence type="predicted"/>
<dbReference type="Proteomes" id="UP001057402">
    <property type="component" value="Chromosome 4"/>
</dbReference>
<comment type="caution">
    <text evidence="1">The sequence shown here is derived from an EMBL/GenBank/DDBJ whole genome shotgun (WGS) entry which is preliminary data.</text>
</comment>